<keyword evidence="1" id="KW-0812">Transmembrane</keyword>
<name>A0ABV8UMD4_9PROT</name>
<feature type="domain" description="Aerotolerance regulator N-terminal" evidence="2">
    <location>
        <begin position="7"/>
        <end position="81"/>
    </location>
</feature>
<feature type="transmembrane region" description="Helical" evidence="1">
    <location>
        <begin position="6"/>
        <end position="27"/>
    </location>
</feature>
<keyword evidence="1" id="KW-0472">Membrane</keyword>
<proteinExistence type="predicted"/>
<evidence type="ECO:0000259" key="3">
    <source>
        <dbReference type="Pfam" id="PF13709"/>
    </source>
</evidence>
<evidence type="ECO:0000313" key="5">
    <source>
        <dbReference type="Proteomes" id="UP001595799"/>
    </source>
</evidence>
<evidence type="ECO:0000259" key="2">
    <source>
        <dbReference type="Pfam" id="PF07584"/>
    </source>
</evidence>
<keyword evidence="5" id="KW-1185">Reference proteome</keyword>
<dbReference type="PANTHER" id="PTHR37464:SF1">
    <property type="entry name" value="BLL2463 PROTEIN"/>
    <property type="match status" value="1"/>
</dbReference>
<dbReference type="NCBIfam" id="TIGR02226">
    <property type="entry name" value="two_anch"/>
    <property type="match status" value="1"/>
</dbReference>
<gene>
    <name evidence="4" type="ORF">ACFOW6_12830</name>
</gene>
<reference evidence="5" key="1">
    <citation type="journal article" date="2019" name="Int. J. Syst. Evol. Microbiol.">
        <title>The Global Catalogue of Microorganisms (GCM) 10K type strain sequencing project: providing services to taxonomists for standard genome sequencing and annotation.</title>
        <authorList>
            <consortium name="The Broad Institute Genomics Platform"/>
            <consortium name="The Broad Institute Genome Sequencing Center for Infectious Disease"/>
            <person name="Wu L."/>
            <person name="Ma J."/>
        </authorList>
    </citation>
    <scope>NUCLEOTIDE SEQUENCE [LARGE SCALE GENOMIC DNA]</scope>
    <source>
        <strain evidence="5">CECT 8472</strain>
    </source>
</reference>
<dbReference type="Gene3D" id="3.40.50.12140">
    <property type="entry name" value="Domain of unknown function DUF4159"/>
    <property type="match status" value="1"/>
</dbReference>
<dbReference type="Proteomes" id="UP001595799">
    <property type="component" value="Unassembled WGS sequence"/>
</dbReference>
<dbReference type="Pfam" id="PF07584">
    <property type="entry name" value="BatA"/>
    <property type="match status" value="1"/>
</dbReference>
<dbReference type="InterPro" id="IPR011933">
    <property type="entry name" value="Double_TM_dom"/>
</dbReference>
<protein>
    <submittedName>
        <fullName evidence="4">DUF4159 domain-containing protein</fullName>
    </submittedName>
</protein>
<evidence type="ECO:0000313" key="4">
    <source>
        <dbReference type="EMBL" id="MFC4352427.1"/>
    </source>
</evidence>
<dbReference type="InterPro" id="IPR024163">
    <property type="entry name" value="Aerotolerance_reg_N"/>
</dbReference>
<accession>A0ABV8UMD4</accession>
<dbReference type="Pfam" id="PF13709">
    <property type="entry name" value="DUF4159"/>
    <property type="match status" value="1"/>
</dbReference>
<dbReference type="InterPro" id="IPR029062">
    <property type="entry name" value="Class_I_gatase-like"/>
</dbReference>
<dbReference type="RefSeq" id="WP_382422779.1">
    <property type="nucleotide sequence ID" value="NZ_JBHSCW010000007.1"/>
</dbReference>
<dbReference type="CDD" id="cd03143">
    <property type="entry name" value="A4_beta-galactosidase_middle_domain"/>
    <property type="match status" value="1"/>
</dbReference>
<dbReference type="Gene3D" id="3.40.50.880">
    <property type="match status" value="1"/>
</dbReference>
<evidence type="ECO:0000256" key="1">
    <source>
        <dbReference type="SAM" id="Phobius"/>
    </source>
</evidence>
<feature type="transmembrane region" description="Helical" evidence="1">
    <location>
        <begin position="61"/>
        <end position="83"/>
    </location>
</feature>
<dbReference type="InterPro" id="IPR025297">
    <property type="entry name" value="DUF4159"/>
</dbReference>
<dbReference type="SUPFAM" id="SSF52317">
    <property type="entry name" value="Class I glutamine amidotransferase-like"/>
    <property type="match status" value="1"/>
</dbReference>
<sequence length="916" mass="101019">MLTYGVIAFASPWLLLALLALPFFWWLMRVTPPAPRHQTFPAIGLLLGLKPAEQTPARTPWWLLALRFLLATLVILALSQPLLNPQPAARNDGAYLIVLDNGWSAARNWQETRATAQQLLTRAERENRSVYLATTADPEATAPGTTANALEPLDVETARQRLGVIEPRPWPARHDALAAQLEDFPRDVAVVPFWLSDGVLSEEADSAKAEHLGETLDRLGELTVYRPERESLPHLLQPPHDDGRRLQIAVQRLVAGYEETLTLLAHDTQGQVLDRVPVDFPADSRETRVELDLPLALRNRIERLSLDGEAGANSVALSDERWRRRPVGLLTPAETERRQPLLSDSYYLSRALSPFTEVTQGTLEQLLETPQAMIALPDRNLSDEEARRLDGWIEEGGLLLRFAGPRLAETESRQLLPVELRRGGRTLGGTLTWDQPIPLDSFPEDTPLEGLEVPEEVTISSQVLARPNLDLSEKTWARLQDGTPLITAEQRGNGWLVLVHTSAGPDWSNLPLSGLYVEILRRLVATSAGVGGQGEGPLSPWRVLDGFGALQDPAPEIRPLPQERENAEIGPRQPPGYYGSEMARQALNLAPALTSAAVMPPLGDYGEQRSYDSGQERPLLPWLLAAALGLALLDLLISLGMRGLLPARPALRRGTAVLSFALVASLALTDAARAQSGQPDRAESRAMQASLETTLAFVQTGNPQVDERSRAGLTGLGRILTRRTTIEPGPPMGVRPGEDELAFFPLLYWPITEQQPTPDRAARRALQDYLDRGGTLLLDLGEGRTSRLDGNNRLQELLRGIEIPRLIPVPSDHVLTRAFYLLQEFPGRYEGETLWVEDTEETRNDGVSTVIVGSHDWASAWAVDETGTPLAAVVPGGERQREMAYRFGVNLVMYALTGNYKADQVHVPYILERLGQ</sequence>
<feature type="domain" description="DUF4159" evidence="3">
    <location>
        <begin position="694"/>
        <end position="896"/>
    </location>
</feature>
<dbReference type="PANTHER" id="PTHR37464">
    <property type="entry name" value="BLL2463 PROTEIN"/>
    <property type="match status" value="1"/>
</dbReference>
<comment type="caution">
    <text evidence="4">The sequence shown here is derived from an EMBL/GenBank/DDBJ whole genome shotgun (WGS) entry which is preliminary data.</text>
</comment>
<organism evidence="4 5">
    <name type="scientific">Fodinicurvata halophila</name>
    <dbReference type="NCBI Taxonomy" id="1419723"/>
    <lineage>
        <taxon>Bacteria</taxon>
        <taxon>Pseudomonadati</taxon>
        <taxon>Pseudomonadota</taxon>
        <taxon>Alphaproteobacteria</taxon>
        <taxon>Rhodospirillales</taxon>
        <taxon>Rhodovibrionaceae</taxon>
        <taxon>Fodinicurvata</taxon>
    </lineage>
</organism>
<dbReference type="EMBL" id="JBHSCW010000007">
    <property type="protein sequence ID" value="MFC4352427.1"/>
    <property type="molecule type" value="Genomic_DNA"/>
</dbReference>
<keyword evidence="1" id="KW-1133">Transmembrane helix</keyword>